<dbReference type="EMBL" id="BARS01050710">
    <property type="protein sequence ID" value="GAG50826.1"/>
    <property type="molecule type" value="Genomic_DNA"/>
</dbReference>
<keyword evidence="1" id="KW-1133">Transmembrane helix</keyword>
<keyword evidence="1" id="KW-0812">Transmembrane</keyword>
<protein>
    <submittedName>
        <fullName evidence="2">Uncharacterized protein</fullName>
    </submittedName>
</protein>
<feature type="transmembrane region" description="Helical" evidence="1">
    <location>
        <begin position="12"/>
        <end position="30"/>
    </location>
</feature>
<evidence type="ECO:0000313" key="2">
    <source>
        <dbReference type="EMBL" id="GAG50826.1"/>
    </source>
</evidence>
<keyword evidence="1" id="KW-0472">Membrane</keyword>
<dbReference type="AlphaFoldDB" id="X0ZRF6"/>
<organism evidence="2">
    <name type="scientific">marine sediment metagenome</name>
    <dbReference type="NCBI Taxonomy" id="412755"/>
    <lineage>
        <taxon>unclassified sequences</taxon>
        <taxon>metagenomes</taxon>
        <taxon>ecological metagenomes</taxon>
    </lineage>
</organism>
<name>X0ZRF6_9ZZZZ</name>
<feature type="non-terminal residue" evidence="2">
    <location>
        <position position="31"/>
    </location>
</feature>
<gene>
    <name evidence="2" type="ORF">S01H1_75649</name>
</gene>
<reference evidence="2" key="1">
    <citation type="journal article" date="2014" name="Front. Microbiol.">
        <title>High frequency of phylogenetically diverse reductive dehalogenase-homologous genes in deep subseafloor sedimentary metagenomes.</title>
        <authorList>
            <person name="Kawai M."/>
            <person name="Futagami T."/>
            <person name="Toyoda A."/>
            <person name="Takaki Y."/>
            <person name="Nishi S."/>
            <person name="Hori S."/>
            <person name="Arai W."/>
            <person name="Tsubouchi T."/>
            <person name="Morono Y."/>
            <person name="Uchiyama I."/>
            <person name="Ito T."/>
            <person name="Fujiyama A."/>
            <person name="Inagaki F."/>
            <person name="Takami H."/>
        </authorList>
    </citation>
    <scope>NUCLEOTIDE SEQUENCE</scope>
    <source>
        <strain evidence="2">Expedition CK06-06</strain>
    </source>
</reference>
<sequence length="31" mass="3611">MSEQKVKKKDSNELLNFLMIIIGLLFIFKAV</sequence>
<comment type="caution">
    <text evidence="2">The sequence shown here is derived from an EMBL/GenBank/DDBJ whole genome shotgun (WGS) entry which is preliminary data.</text>
</comment>
<proteinExistence type="predicted"/>
<evidence type="ECO:0000256" key="1">
    <source>
        <dbReference type="SAM" id="Phobius"/>
    </source>
</evidence>
<accession>X0ZRF6</accession>